<gene>
    <name evidence="1" type="ORF">VCUG_02320</name>
</gene>
<evidence type="ECO:0000313" key="2">
    <source>
        <dbReference type="Proteomes" id="UP000011081"/>
    </source>
</evidence>
<dbReference type="OrthoDB" id="10553709at2759"/>
<evidence type="ECO:0000313" key="1">
    <source>
        <dbReference type="EMBL" id="ELA46184.1"/>
    </source>
</evidence>
<sequence>MPMSSSSDIEIVCQKKKDGDIEVMSVIKKKERGGKCVINLRGQGKEGDGVVDGYRPDKRVSCGEMDGNRSKNVNYEEVYGREDKHGLNDKKKCSSDKIGECKGYDGAQEWKTVNCGLNENKTDEMAEFCMKDIRDRKITGNTKRFKGNEQTVPESMARTGRSGNITVQDSTEQVLDRKIRVEGAPIANFNQQSADNDRSNVQSCLTATTTQAVVTPASTSTPSDQITFTALHNTTIHTFIIPSSSTLKPVYDMLCKNTPNKMQFGHNFVSRFSSLRVLNIKNGDVVQIIDPTKRSTTAQPMAHEGTAAKRMVKVNYAVNKSVEIELVHGDDLNAMITRVNGVLNDEYRYFVVNGERCAKNEFEDGDVIDVFK</sequence>
<dbReference type="Proteomes" id="UP000011081">
    <property type="component" value="Unassembled WGS sequence"/>
</dbReference>
<organism evidence="1 2">
    <name type="scientific">Vavraia culicis (isolate floridensis)</name>
    <name type="common">Microsporidian parasite</name>
    <dbReference type="NCBI Taxonomy" id="948595"/>
    <lineage>
        <taxon>Eukaryota</taxon>
        <taxon>Fungi</taxon>
        <taxon>Fungi incertae sedis</taxon>
        <taxon>Microsporidia</taxon>
        <taxon>Pleistophoridae</taxon>
        <taxon>Vavraia</taxon>
    </lineage>
</organism>
<dbReference type="AlphaFoldDB" id="L2GRC5"/>
<dbReference type="HOGENOM" id="CLU_744328_0_0_1"/>
<dbReference type="InParanoid" id="L2GRC5"/>
<dbReference type="VEuPathDB" id="MicrosporidiaDB:VCUG_02320"/>
<dbReference type="GeneID" id="19880183"/>
<dbReference type="EMBL" id="GL877458">
    <property type="protein sequence ID" value="ELA46184.1"/>
    <property type="molecule type" value="Genomic_DNA"/>
</dbReference>
<reference evidence="2" key="1">
    <citation type="submission" date="2011-03" db="EMBL/GenBank/DDBJ databases">
        <title>The genome sequence of Vavraia culicis strain floridensis.</title>
        <authorList>
            <consortium name="The Broad Institute Genome Sequencing Platform"/>
            <person name="Cuomo C."/>
            <person name="Becnel J."/>
            <person name="Sanscrainte N."/>
            <person name="Young S.K."/>
            <person name="Zeng Q."/>
            <person name="Gargeya S."/>
            <person name="Fitzgerald M."/>
            <person name="Haas B."/>
            <person name="Abouelleil A."/>
            <person name="Alvarado L."/>
            <person name="Arachchi H.M."/>
            <person name="Berlin A."/>
            <person name="Chapman S.B."/>
            <person name="Gearin G."/>
            <person name="Goldberg J."/>
            <person name="Griggs A."/>
            <person name="Gujja S."/>
            <person name="Hansen M."/>
            <person name="Heiman D."/>
            <person name="Howarth C."/>
            <person name="Larimer J."/>
            <person name="Lui A."/>
            <person name="MacDonald P.J.P."/>
            <person name="McCowen C."/>
            <person name="Montmayeur A."/>
            <person name="Murphy C."/>
            <person name="Neiman D."/>
            <person name="Pearson M."/>
            <person name="Priest M."/>
            <person name="Roberts A."/>
            <person name="Saif S."/>
            <person name="Shea T."/>
            <person name="Sisk P."/>
            <person name="Stolte C."/>
            <person name="Sykes S."/>
            <person name="Wortman J."/>
            <person name="Nusbaum C."/>
            <person name="Birren B."/>
        </authorList>
    </citation>
    <scope>NUCLEOTIDE SEQUENCE [LARGE SCALE GENOMIC DNA]</scope>
    <source>
        <strain evidence="2">floridensis</strain>
    </source>
</reference>
<accession>L2GRC5</accession>
<dbReference type="OMA" id="ININMQN"/>
<keyword evidence="2" id="KW-1185">Reference proteome</keyword>
<protein>
    <submittedName>
        <fullName evidence="1">Uncharacterized protein</fullName>
    </submittedName>
</protein>
<proteinExistence type="predicted"/>
<dbReference type="RefSeq" id="XP_008075329.1">
    <property type="nucleotide sequence ID" value="XM_008077138.1"/>
</dbReference>
<name>L2GRC5_VAVCU</name>